<sequence>MTYTLENDLCRVSVNSHGAELSSFIRKSVDERAELEYMWQADPAIWGRHAPVLFPIVGRLPQDTYLYNGQSYKLSQHGFARDREFALVRQTPTQLRFELRADEQTRAVYPFDFRLAITYQLHDRTLTVGWDVQNPAADQDLLFSIGAHPAFRCPILEEEEKFEDYFFHFDHPVTVERHVLEGGLLNGQTETVLREQTELPLTYQLFEQDALVLKHYDFTHITLRSFRSDRSVRMRFDGFPYLGLWTKGEGASFVCIEPWHGVASAVGEVQELADKEGIMTLAPGQSFSANYDITVV</sequence>
<comment type="cofactor">
    <cofactor evidence="1">
        <name>Ca(2+)</name>
        <dbReference type="ChEBI" id="CHEBI:29108"/>
    </cofactor>
</comment>
<evidence type="ECO:0000313" key="4">
    <source>
        <dbReference type="EMBL" id="QDA60829.1"/>
    </source>
</evidence>
<keyword evidence="5" id="KW-1185">Reference proteome</keyword>
<dbReference type="RefSeq" id="WP_139516003.1">
    <property type="nucleotide sequence ID" value="NZ_CP040896.1"/>
</dbReference>
<organism evidence="4 5">
    <name type="scientific">Hymenobacter jejuensis</name>
    <dbReference type="NCBI Taxonomy" id="2502781"/>
    <lineage>
        <taxon>Bacteria</taxon>
        <taxon>Pseudomonadati</taxon>
        <taxon>Bacteroidota</taxon>
        <taxon>Cytophagia</taxon>
        <taxon>Cytophagales</taxon>
        <taxon>Hymenobacteraceae</taxon>
        <taxon>Hymenobacter</taxon>
    </lineage>
</organism>
<proteinExistence type="predicted"/>
<dbReference type="PANTHER" id="PTHR11122">
    <property type="entry name" value="APOSPORY-ASSOCIATED PROTEIN C-RELATED"/>
    <property type="match status" value="1"/>
</dbReference>
<dbReference type="PANTHER" id="PTHR11122:SF13">
    <property type="entry name" value="GLUCOSE-6-PHOSPHATE 1-EPIMERASE"/>
    <property type="match status" value="1"/>
</dbReference>
<dbReference type="Pfam" id="PF01263">
    <property type="entry name" value="Aldose_epim"/>
    <property type="match status" value="1"/>
</dbReference>
<dbReference type="AlphaFoldDB" id="A0A5B8A146"/>
<dbReference type="InterPro" id="IPR037481">
    <property type="entry name" value="LacX"/>
</dbReference>
<evidence type="ECO:0000256" key="3">
    <source>
        <dbReference type="ARBA" id="ARBA00022837"/>
    </source>
</evidence>
<evidence type="ECO:0000313" key="5">
    <source>
        <dbReference type="Proteomes" id="UP000305398"/>
    </source>
</evidence>
<dbReference type="GO" id="GO:0005975">
    <property type="term" value="P:carbohydrate metabolic process"/>
    <property type="evidence" value="ECO:0007669"/>
    <property type="project" value="InterPro"/>
</dbReference>
<dbReference type="SUPFAM" id="SSF74650">
    <property type="entry name" value="Galactose mutarotase-like"/>
    <property type="match status" value="1"/>
</dbReference>
<name>A0A5B8A146_9BACT</name>
<gene>
    <name evidence="4" type="ORF">FHG12_12265</name>
</gene>
<evidence type="ECO:0000256" key="2">
    <source>
        <dbReference type="ARBA" id="ARBA00011245"/>
    </source>
</evidence>
<dbReference type="Gene3D" id="2.70.98.10">
    <property type="match status" value="1"/>
</dbReference>
<evidence type="ECO:0000256" key="1">
    <source>
        <dbReference type="ARBA" id="ARBA00001913"/>
    </source>
</evidence>
<comment type="subunit">
    <text evidence="2">Monomer.</text>
</comment>
<dbReference type="InterPro" id="IPR014718">
    <property type="entry name" value="GH-type_carb-bd"/>
</dbReference>
<dbReference type="InterPro" id="IPR011013">
    <property type="entry name" value="Gal_mutarotase_sf_dom"/>
</dbReference>
<dbReference type="GO" id="GO:0016853">
    <property type="term" value="F:isomerase activity"/>
    <property type="evidence" value="ECO:0007669"/>
    <property type="project" value="InterPro"/>
</dbReference>
<dbReference type="KEGG" id="hyj:FHG12_12265"/>
<dbReference type="Proteomes" id="UP000305398">
    <property type="component" value="Chromosome"/>
</dbReference>
<dbReference type="OrthoDB" id="9795355at2"/>
<accession>A0A5B8A146</accession>
<dbReference type="InterPro" id="IPR008183">
    <property type="entry name" value="Aldose_1/G6P_1-epimerase"/>
</dbReference>
<protein>
    <submittedName>
        <fullName evidence="4">Aldose 1-epimerase family protein</fullName>
    </submittedName>
</protein>
<dbReference type="GO" id="GO:0030246">
    <property type="term" value="F:carbohydrate binding"/>
    <property type="evidence" value="ECO:0007669"/>
    <property type="project" value="InterPro"/>
</dbReference>
<dbReference type="EMBL" id="CP040896">
    <property type="protein sequence ID" value="QDA60829.1"/>
    <property type="molecule type" value="Genomic_DNA"/>
</dbReference>
<keyword evidence="3" id="KW-0106">Calcium</keyword>
<reference evidence="4 5" key="1">
    <citation type="submission" date="2019-06" db="EMBL/GenBank/DDBJ databases">
        <authorList>
            <person name="Srinivasan S."/>
        </authorList>
    </citation>
    <scope>NUCLEOTIDE SEQUENCE [LARGE SCALE GENOMIC DNA]</scope>
    <source>
        <strain evidence="4 5">17J68-5</strain>
    </source>
</reference>
<dbReference type="CDD" id="cd09024">
    <property type="entry name" value="Aldose_epim_lacX"/>
    <property type="match status" value="1"/>
</dbReference>